<keyword evidence="11" id="KW-1185">Reference proteome</keyword>
<keyword evidence="5 9" id="KW-0732">Signal</keyword>
<feature type="chain" id="PRO_5009235973" evidence="9">
    <location>
        <begin position="28"/>
        <end position="486"/>
    </location>
</feature>
<evidence type="ECO:0000256" key="3">
    <source>
        <dbReference type="ARBA" id="ARBA00022512"/>
    </source>
</evidence>
<dbReference type="GO" id="GO:0009277">
    <property type="term" value="C:fungal-type cell wall"/>
    <property type="evidence" value="ECO:0007669"/>
    <property type="project" value="TreeGrafter"/>
</dbReference>
<gene>
    <name evidence="10" type="ORF">LAMI_0D06788G</name>
</gene>
<dbReference type="Gene3D" id="3.20.20.80">
    <property type="entry name" value="Glycosidases"/>
    <property type="match status" value="1"/>
</dbReference>
<evidence type="ECO:0000256" key="2">
    <source>
        <dbReference type="ARBA" id="ARBA00008773"/>
    </source>
</evidence>
<evidence type="ECO:0000256" key="8">
    <source>
        <dbReference type="SAM" id="MobiDB-lite"/>
    </source>
</evidence>
<dbReference type="GO" id="GO:0005576">
    <property type="term" value="C:extracellular region"/>
    <property type="evidence" value="ECO:0007669"/>
    <property type="project" value="TreeGrafter"/>
</dbReference>
<feature type="region of interest" description="Disordered" evidence="8">
    <location>
        <begin position="140"/>
        <end position="220"/>
    </location>
</feature>
<feature type="signal peptide" evidence="9">
    <location>
        <begin position="1"/>
        <end position="27"/>
    </location>
</feature>
<accession>A0A1G4JBZ8</accession>
<comment type="similarity">
    <text evidence="2">Belongs to the glycosyl hydrolase 17 family.</text>
</comment>
<evidence type="ECO:0000256" key="9">
    <source>
        <dbReference type="SAM" id="SignalP"/>
    </source>
</evidence>
<organism evidence="10 11">
    <name type="scientific">Lachancea mirantina</name>
    <dbReference type="NCBI Taxonomy" id="1230905"/>
    <lineage>
        <taxon>Eukaryota</taxon>
        <taxon>Fungi</taxon>
        <taxon>Dikarya</taxon>
        <taxon>Ascomycota</taxon>
        <taxon>Saccharomycotina</taxon>
        <taxon>Saccharomycetes</taxon>
        <taxon>Saccharomycetales</taxon>
        <taxon>Saccharomycetaceae</taxon>
        <taxon>Lachancea</taxon>
    </lineage>
</organism>
<evidence type="ECO:0000256" key="1">
    <source>
        <dbReference type="ARBA" id="ARBA00004191"/>
    </source>
</evidence>
<keyword evidence="4" id="KW-0964">Secreted</keyword>
<dbReference type="EMBL" id="LT598463">
    <property type="protein sequence ID" value="SCU87617.1"/>
    <property type="molecule type" value="Genomic_DNA"/>
</dbReference>
<evidence type="ECO:0000256" key="7">
    <source>
        <dbReference type="ARBA" id="ARBA00023295"/>
    </source>
</evidence>
<sequence>MRSTSRSSAILQFLISAVILSNFVTEAFPIRNPFKREIVTRMHTASTTHTVTDVYSTTTDLSIAPTVEFIISGDVTFTTTLPAADGSIPTGEPSITITSHVANAVPTTNCVTTLTPAGTKTIGAVQSEVVETISVSAVANTQVSPTTTSQNEQNPSPATTSQNEQNPAPTTTSPNEQNSAPTSTTQNAAPITTTPVSNEETTQAAQTTSQNPSSGQTAALKSAPTALAYSPYNNDGTCKDASSVSNDLEFIKSKGVSKIRVYGTDCNSLETVNSAASQLGIKINQGLWIDSTGVDSIDSAVSALIQYGQTNGWDVFDFITIGNEAVLSGFCSADELINKISSVTSQMKGAGYSGKFTYSDAPSTFQNNPNLCQAAIDFIGINAHAYFDVYATADSAGSFVKSQIALTQQICGTSNIMVTETGYPSSGIQNGGNDPSTANQIIAVQSILDELNSEVTILSTYNDLWKAPGPYGIEQSFGIGEFLPTV</sequence>
<evidence type="ECO:0000313" key="11">
    <source>
        <dbReference type="Proteomes" id="UP000191024"/>
    </source>
</evidence>
<dbReference type="GO" id="GO:0042973">
    <property type="term" value="F:glucan endo-1,3-beta-D-glucosidase activity"/>
    <property type="evidence" value="ECO:0007669"/>
    <property type="project" value="TreeGrafter"/>
</dbReference>
<name>A0A1G4JBZ8_9SACH</name>
<dbReference type="AlphaFoldDB" id="A0A1G4JBZ8"/>
<dbReference type="InterPro" id="IPR017853">
    <property type="entry name" value="GH"/>
</dbReference>
<dbReference type="GO" id="GO:0071555">
    <property type="term" value="P:cell wall organization"/>
    <property type="evidence" value="ECO:0007669"/>
    <property type="project" value="TreeGrafter"/>
</dbReference>
<feature type="compositionally biased region" description="Low complexity" evidence="8">
    <location>
        <begin position="197"/>
        <end position="211"/>
    </location>
</feature>
<dbReference type="Proteomes" id="UP000191024">
    <property type="component" value="Chromosome D"/>
</dbReference>
<dbReference type="PANTHER" id="PTHR16631">
    <property type="entry name" value="GLUCAN 1,3-BETA-GLUCOSIDASE"/>
    <property type="match status" value="1"/>
</dbReference>
<dbReference type="GO" id="GO:0005975">
    <property type="term" value="P:carbohydrate metabolic process"/>
    <property type="evidence" value="ECO:0007669"/>
    <property type="project" value="InterPro"/>
</dbReference>
<evidence type="ECO:0000256" key="4">
    <source>
        <dbReference type="ARBA" id="ARBA00022525"/>
    </source>
</evidence>
<evidence type="ECO:0000256" key="6">
    <source>
        <dbReference type="ARBA" id="ARBA00022801"/>
    </source>
</evidence>
<dbReference type="FunFam" id="3.20.20.80:FF:000160">
    <property type="entry name" value="Probable beta-glucosidase btgE"/>
    <property type="match status" value="1"/>
</dbReference>
<dbReference type="GO" id="GO:0009986">
    <property type="term" value="C:cell surface"/>
    <property type="evidence" value="ECO:0007669"/>
    <property type="project" value="TreeGrafter"/>
</dbReference>
<dbReference type="PROSITE" id="PS00587">
    <property type="entry name" value="GLYCOSYL_HYDROL_F17"/>
    <property type="match status" value="1"/>
</dbReference>
<dbReference type="InterPro" id="IPR050732">
    <property type="entry name" value="Beta-glucan_modifiers"/>
</dbReference>
<dbReference type="PANTHER" id="PTHR16631:SF24">
    <property type="entry name" value="FAMILY 17 GLUCOSIDASE SCW11-RELATED"/>
    <property type="match status" value="1"/>
</dbReference>
<feature type="compositionally biased region" description="Polar residues" evidence="8">
    <location>
        <begin position="140"/>
        <end position="196"/>
    </location>
</feature>
<evidence type="ECO:0000313" key="10">
    <source>
        <dbReference type="EMBL" id="SCU87617.1"/>
    </source>
</evidence>
<reference evidence="10 11" key="1">
    <citation type="submission" date="2016-03" db="EMBL/GenBank/DDBJ databases">
        <authorList>
            <person name="Devillers H."/>
        </authorList>
    </citation>
    <scope>NUCLEOTIDE SEQUENCE [LARGE SCALE GENOMIC DNA]</scope>
    <source>
        <strain evidence="10">CBS 11717</strain>
    </source>
</reference>
<dbReference type="SUPFAM" id="SSF51445">
    <property type="entry name" value="(Trans)glycosidases"/>
    <property type="match status" value="1"/>
</dbReference>
<keyword evidence="7" id="KW-0326">Glycosidase</keyword>
<proteinExistence type="inferred from homology"/>
<comment type="subcellular location">
    <subcellularLocation>
        <location evidence="1">Secreted</location>
        <location evidence="1">Cell wall</location>
    </subcellularLocation>
</comment>
<evidence type="ECO:0000256" key="5">
    <source>
        <dbReference type="ARBA" id="ARBA00022729"/>
    </source>
</evidence>
<protein>
    <submittedName>
        <fullName evidence="10">LAMI_0D06788g1_1</fullName>
    </submittedName>
</protein>
<keyword evidence="6" id="KW-0378">Hydrolase</keyword>
<dbReference type="STRING" id="1230905.A0A1G4JBZ8"/>
<dbReference type="InterPro" id="IPR000490">
    <property type="entry name" value="Glyco_hydro_17"/>
</dbReference>
<keyword evidence="3" id="KW-0134">Cell wall</keyword>
<dbReference type="OrthoDB" id="4082933at2759"/>